<evidence type="ECO:0000256" key="1">
    <source>
        <dbReference type="ARBA" id="ARBA00009320"/>
    </source>
</evidence>
<accession>A0A6B9F2S9</accession>
<dbReference type="InterPro" id="IPR043131">
    <property type="entry name" value="BCAT-like_N"/>
</dbReference>
<comment type="similarity">
    <text evidence="1">Belongs to the class-IV pyridoxal-phosphate-dependent aminotransferase family.</text>
</comment>
<dbReference type="OrthoDB" id="307415at2157"/>
<dbReference type="PANTHER" id="PTHR42743:SF11">
    <property type="entry name" value="AMINODEOXYCHORISMATE LYASE"/>
    <property type="match status" value="1"/>
</dbReference>
<sequence length="313" mass="32361">MYHVDGRLVDPDDATLPLDDRGVALGDAVTDTLRVYDGTPFAWRPHVDRLFGACERHGFDPGVDAATLRARVEETLAAAGLDDALVRVSITRGRGGAGREIGDWNTADGDGRTAGSVLPDADRLRPPADPDPTVVVTATPAPSADAGTEAAPLTLQTVRTRAIAPDAVPAAPLTHNRLDAVRAQAELRRAAPPDGGPADEALLLDAEGHVVGGTASDPLFVDGDAVRLPALGDRPARTGTRSVVRELAAAEDLPVVTGSYTPADVREAEEAFVAEPSAGVRPVARLDGVAVGGGPVTDLLSRLFAERVAATRG</sequence>
<proteinExistence type="inferred from homology"/>
<gene>
    <name evidence="2" type="ORF">EI982_07645</name>
</gene>
<reference evidence="2 3" key="1">
    <citation type="submission" date="2018-12" db="EMBL/GenBank/DDBJ databases">
        <title>Complete genome sequence of Haloplanus rallus MBLA0036.</title>
        <authorList>
            <person name="Nam Y.-d."/>
            <person name="Kang J."/>
            <person name="Chung W.-H."/>
            <person name="Park Y.S."/>
        </authorList>
    </citation>
    <scope>NUCLEOTIDE SEQUENCE [LARGE SCALE GENOMIC DNA]</scope>
    <source>
        <strain evidence="2 3">MBLA0036</strain>
    </source>
</reference>
<dbReference type="SUPFAM" id="SSF56752">
    <property type="entry name" value="D-aminoacid aminotransferase-like PLP-dependent enzymes"/>
    <property type="match status" value="1"/>
</dbReference>
<dbReference type="InterPro" id="IPR050571">
    <property type="entry name" value="Class-IV_PLP-Dep_Aminotrnsfr"/>
</dbReference>
<dbReference type="GO" id="GO:0016829">
    <property type="term" value="F:lyase activity"/>
    <property type="evidence" value="ECO:0007669"/>
    <property type="project" value="UniProtKB-KW"/>
</dbReference>
<dbReference type="Gene3D" id="3.20.10.10">
    <property type="entry name" value="D-amino Acid Aminotransferase, subunit A, domain 2"/>
    <property type="match status" value="1"/>
</dbReference>
<dbReference type="Gene3D" id="3.30.470.10">
    <property type="match status" value="1"/>
</dbReference>
<evidence type="ECO:0000313" key="2">
    <source>
        <dbReference type="EMBL" id="QGX94675.1"/>
    </source>
</evidence>
<dbReference type="GeneID" id="43369400"/>
<evidence type="ECO:0000313" key="3">
    <source>
        <dbReference type="Proteomes" id="UP000428325"/>
    </source>
</evidence>
<dbReference type="RefSeq" id="WP_157689025.1">
    <property type="nucleotide sequence ID" value="NZ_CP034345.1"/>
</dbReference>
<dbReference type="AlphaFoldDB" id="A0A6B9F2S9"/>
<dbReference type="GO" id="GO:0046394">
    <property type="term" value="P:carboxylic acid biosynthetic process"/>
    <property type="evidence" value="ECO:0007669"/>
    <property type="project" value="UniProtKB-ARBA"/>
</dbReference>
<name>A0A6B9F2S9_9EURY</name>
<dbReference type="InterPro" id="IPR001544">
    <property type="entry name" value="Aminotrans_IV"/>
</dbReference>
<dbReference type="PANTHER" id="PTHR42743">
    <property type="entry name" value="AMINO-ACID AMINOTRANSFERASE"/>
    <property type="match status" value="1"/>
</dbReference>
<keyword evidence="3" id="KW-1185">Reference proteome</keyword>
<dbReference type="InterPro" id="IPR036038">
    <property type="entry name" value="Aminotransferase-like"/>
</dbReference>
<organism evidence="2 3">
    <name type="scientific">Haloplanus rallus</name>
    <dbReference type="NCBI Taxonomy" id="1816183"/>
    <lineage>
        <taxon>Archaea</taxon>
        <taxon>Methanobacteriati</taxon>
        <taxon>Methanobacteriota</taxon>
        <taxon>Stenosarchaea group</taxon>
        <taxon>Halobacteria</taxon>
        <taxon>Halobacteriales</taxon>
        <taxon>Haloferacaceae</taxon>
        <taxon>Haloplanus</taxon>
    </lineage>
</organism>
<dbReference type="EMBL" id="CP034345">
    <property type="protein sequence ID" value="QGX94675.1"/>
    <property type="molecule type" value="Genomic_DNA"/>
</dbReference>
<keyword evidence="2" id="KW-0456">Lyase</keyword>
<protein>
    <submittedName>
        <fullName evidence="2">Aminodeoxychorismate lyase</fullName>
    </submittedName>
</protein>
<dbReference type="KEGG" id="hra:EI982_07645"/>
<dbReference type="InterPro" id="IPR043132">
    <property type="entry name" value="BCAT-like_C"/>
</dbReference>
<dbReference type="Proteomes" id="UP000428325">
    <property type="component" value="Chromosome"/>
</dbReference>
<dbReference type="Pfam" id="PF01063">
    <property type="entry name" value="Aminotran_4"/>
    <property type="match status" value="1"/>
</dbReference>